<evidence type="ECO:0000313" key="2">
    <source>
        <dbReference type="EMBL" id="BAD68276.1"/>
    </source>
</evidence>
<dbReference type="AlphaFoldDB" id="Q5VQI8"/>
<feature type="region of interest" description="Disordered" evidence="1">
    <location>
        <begin position="1"/>
        <end position="129"/>
    </location>
</feature>
<name>Q5VQI8_ORYSJ</name>
<organism evidence="2">
    <name type="scientific">Oryza sativa subsp. japonica</name>
    <name type="common">Rice</name>
    <dbReference type="NCBI Taxonomy" id="39947"/>
    <lineage>
        <taxon>Eukaryota</taxon>
        <taxon>Viridiplantae</taxon>
        <taxon>Streptophyta</taxon>
        <taxon>Embryophyta</taxon>
        <taxon>Tracheophyta</taxon>
        <taxon>Spermatophyta</taxon>
        <taxon>Magnoliopsida</taxon>
        <taxon>Liliopsida</taxon>
        <taxon>Poales</taxon>
        <taxon>Poaceae</taxon>
        <taxon>BOP clade</taxon>
        <taxon>Oryzoideae</taxon>
        <taxon>Oryzeae</taxon>
        <taxon>Oryzinae</taxon>
        <taxon>Oryza</taxon>
        <taxon>Oryza sativa</taxon>
    </lineage>
</organism>
<dbReference type="EMBL" id="AP003293">
    <property type="protein sequence ID" value="BAD68276.1"/>
    <property type="molecule type" value="Genomic_DNA"/>
</dbReference>
<accession>Q5VQI8</accession>
<sequence>MCPPLLSHGVREAGTRQVGRARARTVGSRPPPGAFLQDWHRNNGRAAGASRTWTCPPPPGHRLSIDRPPCLQGHNRARAPRSAKVSCRPGEFDRAGVSSSACRSAGFSPDRGSDRVDESHRGLVRSRRS</sequence>
<proteinExistence type="predicted"/>
<protein>
    <submittedName>
        <fullName evidence="2">Uncharacterized protein</fullName>
    </submittedName>
</protein>
<dbReference type="Proteomes" id="UP000817658">
    <property type="component" value="Chromosome 1"/>
</dbReference>
<evidence type="ECO:0000256" key="1">
    <source>
        <dbReference type="SAM" id="MobiDB-lite"/>
    </source>
</evidence>
<reference evidence="2" key="1">
    <citation type="journal article" date="2002" name="Nature">
        <title>The genome sequence and structure of rice chromosome 1.</title>
        <authorList>
            <person name="Sasaki T."/>
            <person name="Matsumoto T."/>
            <person name="Yamamoto K."/>
            <person name="Sakata K."/>
            <person name="Baba T."/>
            <person name="Katayose Y."/>
            <person name="Wu J."/>
            <person name="Niimura Y."/>
            <person name="Cheng Z."/>
            <person name="Nagamura Y."/>
            <person name="Antonio B.A."/>
            <person name="Kanamori H."/>
            <person name="Hosokawa S."/>
            <person name="Masukawa M."/>
            <person name="Arikawa K."/>
            <person name="Chiden Y."/>
            <person name="Hayashi M."/>
            <person name="Okamoto M."/>
            <person name="Ando T."/>
            <person name="Aoki H."/>
            <person name="Arita K."/>
            <person name="Hamada M."/>
            <person name="Harada C."/>
            <person name="Hijishita S."/>
            <person name="Honda M."/>
            <person name="Ichikawa Y."/>
            <person name="Idonuma A."/>
            <person name="Iijima M."/>
            <person name="Ikeda M."/>
            <person name="Ikeno M."/>
            <person name="Itoh S."/>
            <person name="Itoh T."/>
            <person name="Itoh Y."/>
            <person name="Itoh Y."/>
            <person name="Iwabuchi A."/>
            <person name="Kamiya K."/>
            <person name="Karasawa W."/>
            <person name="Katagiri S."/>
            <person name="Kikuta A."/>
            <person name="Kobayashi N."/>
            <person name="Kono I."/>
            <person name="Machita K."/>
            <person name="Maehara T."/>
            <person name="Mizuno H."/>
            <person name="Mizubayashi T."/>
            <person name="Mukai Y."/>
            <person name="Nagasaki H."/>
            <person name="Nakashima M."/>
            <person name="Nakama Y."/>
            <person name="Nakamichi Y."/>
            <person name="Nakamura M."/>
            <person name="Namiki N."/>
            <person name="Negishi M."/>
            <person name="Ohta I."/>
            <person name="Ono N."/>
            <person name="Saji S."/>
            <person name="Sakai K."/>
            <person name="Shibata M."/>
            <person name="Shimokawa T."/>
            <person name="Shomura A."/>
            <person name="Song J."/>
            <person name="Takazaki Y."/>
            <person name="Terasawa K."/>
            <person name="Tsuji K."/>
            <person name="Waki K."/>
            <person name="Yamagata H."/>
            <person name="Yamane H."/>
            <person name="Yoshiki S."/>
            <person name="Yoshihara R."/>
            <person name="Yukawa K."/>
            <person name="Zhong H."/>
            <person name="Iwama H."/>
            <person name="Endo T."/>
            <person name="Ito H."/>
            <person name="Hahn J.H."/>
            <person name="Kim H.I."/>
            <person name="Eun M.Y."/>
            <person name="Yano M."/>
            <person name="Jiang J."/>
            <person name="Gojobori T."/>
        </authorList>
    </citation>
    <scope>NUCLEOTIDE SEQUENCE [LARGE SCALE GENOMIC DNA]</scope>
</reference>
<feature type="compositionally biased region" description="Basic and acidic residues" evidence="1">
    <location>
        <begin position="111"/>
        <end position="121"/>
    </location>
</feature>
<gene>
    <name evidence="2" type="primary">P0691E06.22</name>
</gene>